<sequence>MSDHFEENSYSTCRFTKRRLLKQEAVPIIFSKTPKQAPKVGLPSSATDGNNMQPDGTKQTVVDQEPVTKETAVVAEVMSHGRSSVDQGLCNLERIPVSVIGAGNSPGFTLEPEITVIRRVLADRLPCWKTRPRFI</sequence>
<accession>A0A4Y2MP27</accession>
<dbReference type="OrthoDB" id="6493801at2759"/>
<evidence type="ECO:0000313" key="2">
    <source>
        <dbReference type="EMBL" id="GBN27577.1"/>
    </source>
</evidence>
<keyword evidence="3" id="KW-1185">Reference proteome</keyword>
<evidence type="ECO:0000313" key="3">
    <source>
        <dbReference type="Proteomes" id="UP000499080"/>
    </source>
</evidence>
<dbReference type="EMBL" id="BGPR01007528">
    <property type="protein sequence ID" value="GBN27577.1"/>
    <property type="molecule type" value="Genomic_DNA"/>
</dbReference>
<dbReference type="AlphaFoldDB" id="A0A4Y2MP27"/>
<proteinExistence type="predicted"/>
<reference evidence="2 3" key="1">
    <citation type="journal article" date="2019" name="Sci. Rep.">
        <title>Orb-weaving spider Araneus ventricosus genome elucidates the spidroin gene catalogue.</title>
        <authorList>
            <person name="Kono N."/>
            <person name="Nakamura H."/>
            <person name="Ohtoshi R."/>
            <person name="Moran D.A.P."/>
            <person name="Shinohara A."/>
            <person name="Yoshida Y."/>
            <person name="Fujiwara M."/>
            <person name="Mori M."/>
            <person name="Tomita M."/>
            <person name="Arakawa K."/>
        </authorList>
    </citation>
    <scope>NUCLEOTIDE SEQUENCE [LARGE SCALE GENOMIC DNA]</scope>
</reference>
<feature type="region of interest" description="Disordered" evidence="1">
    <location>
        <begin position="35"/>
        <end position="66"/>
    </location>
</feature>
<name>A0A4Y2MP27_ARAVE</name>
<gene>
    <name evidence="2" type="ORF">AVEN_227276_1</name>
</gene>
<organism evidence="2 3">
    <name type="scientific">Araneus ventricosus</name>
    <name type="common">Orbweaver spider</name>
    <name type="synonym">Epeira ventricosa</name>
    <dbReference type="NCBI Taxonomy" id="182803"/>
    <lineage>
        <taxon>Eukaryota</taxon>
        <taxon>Metazoa</taxon>
        <taxon>Ecdysozoa</taxon>
        <taxon>Arthropoda</taxon>
        <taxon>Chelicerata</taxon>
        <taxon>Arachnida</taxon>
        <taxon>Araneae</taxon>
        <taxon>Araneomorphae</taxon>
        <taxon>Entelegynae</taxon>
        <taxon>Araneoidea</taxon>
        <taxon>Araneidae</taxon>
        <taxon>Araneus</taxon>
    </lineage>
</organism>
<comment type="caution">
    <text evidence="2">The sequence shown here is derived from an EMBL/GenBank/DDBJ whole genome shotgun (WGS) entry which is preliminary data.</text>
</comment>
<feature type="compositionally biased region" description="Polar residues" evidence="1">
    <location>
        <begin position="44"/>
        <end position="62"/>
    </location>
</feature>
<protein>
    <submittedName>
        <fullName evidence="2">Uncharacterized protein</fullName>
    </submittedName>
</protein>
<evidence type="ECO:0000256" key="1">
    <source>
        <dbReference type="SAM" id="MobiDB-lite"/>
    </source>
</evidence>
<dbReference type="Proteomes" id="UP000499080">
    <property type="component" value="Unassembled WGS sequence"/>
</dbReference>